<feature type="transmembrane region" description="Helical" evidence="1">
    <location>
        <begin position="125"/>
        <end position="142"/>
    </location>
</feature>
<dbReference type="InterPro" id="IPR025058">
    <property type="entry name" value="DUF3995"/>
</dbReference>
<feature type="transmembrane region" description="Helical" evidence="1">
    <location>
        <begin position="52"/>
        <end position="73"/>
    </location>
</feature>
<dbReference type="EMBL" id="JBHSLW010000010">
    <property type="protein sequence ID" value="MFC5419692.1"/>
    <property type="molecule type" value="Genomic_DNA"/>
</dbReference>
<accession>A0ABW0IPU5</accession>
<protein>
    <submittedName>
        <fullName evidence="2">DUF3995 domain-containing protein</fullName>
    </submittedName>
</protein>
<reference evidence="3" key="1">
    <citation type="journal article" date="2019" name="Int. J. Syst. Evol. Microbiol.">
        <title>The Global Catalogue of Microorganisms (GCM) 10K type strain sequencing project: providing services to taxonomists for standard genome sequencing and annotation.</title>
        <authorList>
            <consortium name="The Broad Institute Genomics Platform"/>
            <consortium name="The Broad Institute Genome Sequencing Center for Infectious Disease"/>
            <person name="Wu L."/>
            <person name="Ma J."/>
        </authorList>
    </citation>
    <scope>NUCLEOTIDE SEQUENCE [LARGE SCALE GENOMIC DNA]</scope>
    <source>
        <strain evidence="3">NCAIM B.01391</strain>
    </source>
</reference>
<dbReference type="Pfam" id="PF13160">
    <property type="entry name" value="DUF3995"/>
    <property type="match status" value="1"/>
</dbReference>
<keyword evidence="1" id="KW-1133">Transmembrane helix</keyword>
<feature type="transmembrane region" description="Helical" evidence="1">
    <location>
        <begin position="85"/>
        <end position="105"/>
    </location>
</feature>
<keyword evidence="1" id="KW-0472">Membrane</keyword>
<dbReference type="RefSeq" id="WP_377797598.1">
    <property type="nucleotide sequence ID" value="NZ_JBHSLW010000010.1"/>
</dbReference>
<keyword evidence="3" id="KW-1185">Reference proteome</keyword>
<keyword evidence="1" id="KW-0812">Transmembrane</keyword>
<organism evidence="2 3">
    <name type="scientific">Bosea eneae</name>
    <dbReference type="NCBI Taxonomy" id="151454"/>
    <lineage>
        <taxon>Bacteria</taxon>
        <taxon>Pseudomonadati</taxon>
        <taxon>Pseudomonadota</taxon>
        <taxon>Alphaproteobacteria</taxon>
        <taxon>Hyphomicrobiales</taxon>
        <taxon>Boseaceae</taxon>
        <taxon>Bosea</taxon>
    </lineage>
</organism>
<proteinExistence type="predicted"/>
<gene>
    <name evidence="2" type="ORF">ACFPOB_08960</name>
</gene>
<evidence type="ECO:0000313" key="2">
    <source>
        <dbReference type="EMBL" id="MFC5419692.1"/>
    </source>
</evidence>
<name>A0ABW0IPU5_9HYPH</name>
<evidence type="ECO:0000313" key="3">
    <source>
        <dbReference type="Proteomes" id="UP001596053"/>
    </source>
</evidence>
<sequence>MTAAIAIALASLLAVIAGLHAYWGRGGLWPAATEDELVATVIGNAQAKRMPSSGLCLLVALAIAVTAIWPLLLTWVSDAAALRRLILLGGFAIMAVFLLRGVAGFLPAWRRLHPREPFASYDRRYYSPLCLLIAAGYAVLLLQGP</sequence>
<comment type="caution">
    <text evidence="2">The sequence shown here is derived from an EMBL/GenBank/DDBJ whole genome shotgun (WGS) entry which is preliminary data.</text>
</comment>
<dbReference type="Proteomes" id="UP001596053">
    <property type="component" value="Unassembled WGS sequence"/>
</dbReference>
<evidence type="ECO:0000256" key="1">
    <source>
        <dbReference type="SAM" id="Phobius"/>
    </source>
</evidence>